<comment type="caution">
    <text evidence="8">The sequence shown here is derived from an EMBL/GenBank/DDBJ whole genome shotgun (WGS) entry which is preliminary data.</text>
</comment>
<dbReference type="Proteomes" id="UP000750711">
    <property type="component" value="Unassembled WGS sequence"/>
</dbReference>
<dbReference type="EMBL" id="JAGHQM010001293">
    <property type="protein sequence ID" value="KAH0555938.1"/>
    <property type="molecule type" value="Genomic_DNA"/>
</dbReference>
<dbReference type="SMART" id="SM00355">
    <property type="entry name" value="ZnF_C2H2"/>
    <property type="match status" value="4"/>
</dbReference>
<dbReference type="GO" id="GO:0008270">
    <property type="term" value="F:zinc ion binding"/>
    <property type="evidence" value="ECO:0007669"/>
    <property type="project" value="UniProtKB-KW"/>
</dbReference>
<feature type="region of interest" description="Disordered" evidence="6">
    <location>
        <begin position="177"/>
        <end position="197"/>
    </location>
</feature>
<dbReference type="InterPro" id="IPR022755">
    <property type="entry name" value="Znf_C2H2_jaz"/>
</dbReference>
<evidence type="ECO:0000313" key="8">
    <source>
        <dbReference type="EMBL" id="KAH0555938.1"/>
    </source>
</evidence>
<dbReference type="Gene3D" id="3.30.160.60">
    <property type="entry name" value="Classic Zinc Finger"/>
    <property type="match status" value="1"/>
</dbReference>
<dbReference type="PROSITE" id="PS00028">
    <property type="entry name" value="ZINC_FINGER_C2H2_1"/>
    <property type="match status" value="2"/>
</dbReference>
<evidence type="ECO:0000256" key="5">
    <source>
        <dbReference type="PROSITE-ProRule" id="PRU00042"/>
    </source>
</evidence>
<keyword evidence="2" id="KW-0677">Repeat</keyword>
<dbReference type="Pfam" id="PF00096">
    <property type="entry name" value="zf-C2H2"/>
    <property type="match status" value="1"/>
</dbReference>
<evidence type="ECO:0000256" key="4">
    <source>
        <dbReference type="ARBA" id="ARBA00022833"/>
    </source>
</evidence>
<dbReference type="GO" id="GO:0005634">
    <property type="term" value="C:nucleus"/>
    <property type="evidence" value="ECO:0007669"/>
    <property type="project" value="TreeGrafter"/>
</dbReference>
<evidence type="ECO:0000256" key="3">
    <source>
        <dbReference type="ARBA" id="ARBA00022771"/>
    </source>
</evidence>
<name>A0A9P8L7Z0_9PEZI</name>
<keyword evidence="9" id="KW-1185">Reference proteome</keyword>
<dbReference type="SUPFAM" id="SSF57667">
    <property type="entry name" value="beta-beta-alpha zinc fingers"/>
    <property type="match status" value="1"/>
</dbReference>
<keyword evidence="1" id="KW-0479">Metal-binding</keyword>
<dbReference type="GO" id="GO:0000977">
    <property type="term" value="F:RNA polymerase II transcription regulatory region sequence-specific DNA binding"/>
    <property type="evidence" value="ECO:0007669"/>
    <property type="project" value="TreeGrafter"/>
</dbReference>
<evidence type="ECO:0000256" key="2">
    <source>
        <dbReference type="ARBA" id="ARBA00022737"/>
    </source>
</evidence>
<dbReference type="GO" id="GO:0000981">
    <property type="term" value="F:DNA-binding transcription factor activity, RNA polymerase II-specific"/>
    <property type="evidence" value="ECO:0007669"/>
    <property type="project" value="TreeGrafter"/>
</dbReference>
<keyword evidence="3 5" id="KW-0863">Zinc-finger</keyword>
<dbReference type="AlphaFoldDB" id="A0A9P8L7Z0"/>
<dbReference type="InterPro" id="IPR036236">
    <property type="entry name" value="Znf_C2H2_sf"/>
</dbReference>
<dbReference type="PROSITE" id="PS50157">
    <property type="entry name" value="ZINC_FINGER_C2H2_2"/>
    <property type="match status" value="2"/>
</dbReference>
<keyword evidence="4" id="KW-0862">Zinc</keyword>
<reference evidence="8" key="1">
    <citation type="submission" date="2021-03" db="EMBL/GenBank/DDBJ databases">
        <title>Comparative genomics and phylogenomic investigation of the class Geoglossomycetes provide insights into ecological specialization and systematics.</title>
        <authorList>
            <person name="Melie T."/>
            <person name="Pirro S."/>
            <person name="Miller A.N."/>
            <person name="Quandt A."/>
        </authorList>
    </citation>
    <scope>NUCLEOTIDE SEQUENCE</scope>
    <source>
        <strain evidence="8">CAQ_001_2017</strain>
    </source>
</reference>
<proteinExistence type="predicted"/>
<dbReference type="InterPro" id="IPR013087">
    <property type="entry name" value="Znf_C2H2_type"/>
</dbReference>
<evidence type="ECO:0000313" key="9">
    <source>
        <dbReference type="Proteomes" id="UP000750711"/>
    </source>
</evidence>
<dbReference type="Pfam" id="PF12171">
    <property type="entry name" value="zf-C2H2_jaz"/>
    <property type="match status" value="1"/>
</dbReference>
<feature type="domain" description="C2H2-type" evidence="7">
    <location>
        <begin position="28"/>
        <end position="52"/>
    </location>
</feature>
<feature type="domain" description="C2H2-type" evidence="7">
    <location>
        <begin position="87"/>
        <end position="111"/>
    </location>
</feature>
<evidence type="ECO:0000256" key="1">
    <source>
        <dbReference type="ARBA" id="ARBA00022723"/>
    </source>
</evidence>
<organism evidence="8 9">
    <name type="scientific">Trichoglossum hirsutum</name>
    <dbReference type="NCBI Taxonomy" id="265104"/>
    <lineage>
        <taxon>Eukaryota</taxon>
        <taxon>Fungi</taxon>
        <taxon>Dikarya</taxon>
        <taxon>Ascomycota</taxon>
        <taxon>Pezizomycotina</taxon>
        <taxon>Geoglossomycetes</taxon>
        <taxon>Geoglossales</taxon>
        <taxon>Geoglossaceae</taxon>
        <taxon>Trichoglossum</taxon>
    </lineage>
</organism>
<evidence type="ECO:0000256" key="6">
    <source>
        <dbReference type="SAM" id="MobiDB-lite"/>
    </source>
</evidence>
<evidence type="ECO:0000259" key="7">
    <source>
        <dbReference type="PROSITE" id="PS50157"/>
    </source>
</evidence>
<dbReference type="PANTHER" id="PTHR24409">
    <property type="entry name" value="ZINC FINGER PROTEIN 142"/>
    <property type="match status" value="1"/>
</dbReference>
<gene>
    <name evidence="8" type="ORF">GP486_006120</name>
</gene>
<accession>A0A9P8L7Z0</accession>
<protein>
    <recommendedName>
        <fullName evidence="7">C2H2-type domain-containing protein</fullName>
    </recommendedName>
</protein>
<sequence>MSSYCRLCRLFFDEKRALRRHSQAHRHSYCDGCDKPFVNKRALEQHRFAVHAYGGSSCSEIVPSPHSPGKHAEDEGHETTVARLADHYCQPCEREFGDERALEQHMSSVIHKPLCANLKCVGGNGCKKKFTSPSAMIHHLESGACTSKLTRNMINEFLAQHDTTNIILSPQYSDPKLLKNDDSDSSTTSDDQTILTPLTPTTFSRRTSIDAQSDTSFAAAGILTPFSGDVSDIEDVPLLRRFVCPLCPPQRGQFGSAKSLENHMASPAHAPKIYHCPVALIGDVGRKKVTVKTFSTLSGLTQHLERDACAGGNTTFRNAVAFVNEKFKSLGLRDVRLLG</sequence>
<dbReference type="PANTHER" id="PTHR24409:SF295">
    <property type="entry name" value="AZ2-RELATED"/>
    <property type="match status" value="1"/>
</dbReference>